<feature type="region of interest" description="Disordered" evidence="6">
    <location>
        <begin position="52"/>
        <end position="72"/>
    </location>
</feature>
<reference evidence="8 9" key="1">
    <citation type="submission" date="2020-10" db="EMBL/GenBank/DDBJ databases">
        <title>Streptomyces ferrugineus complate genome analysis.</title>
        <authorList>
            <person name="Anwar N."/>
        </authorList>
    </citation>
    <scope>NUCLEOTIDE SEQUENCE [LARGE SCALE GENOMIC DNA]</scope>
    <source>
        <strain evidence="8 9">CCTCC AA2014009</strain>
    </source>
</reference>
<dbReference type="InterPro" id="IPR036388">
    <property type="entry name" value="WH-like_DNA-bd_sf"/>
</dbReference>
<accession>A0A7M2SZI2</accession>
<dbReference type="InterPro" id="IPR013324">
    <property type="entry name" value="RNA_pol_sigma_r3/r4-like"/>
</dbReference>
<protein>
    <submittedName>
        <fullName evidence="8">Sigma-70 family RNA polymerase sigma factor</fullName>
    </submittedName>
</protein>
<evidence type="ECO:0000313" key="9">
    <source>
        <dbReference type="Proteomes" id="UP000594205"/>
    </source>
</evidence>
<name>A0A7M2SZI2_9ACTN</name>
<dbReference type="Proteomes" id="UP000594205">
    <property type="component" value="Chromosome"/>
</dbReference>
<keyword evidence="3" id="KW-0731">Sigma factor</keyword>
<dbReference type="InterPro" id="IPR039425">
    <property type="entry name" value="RNA_pol_sigma-70-like"/>
</dbReference>
<dbReference type="GO" id="GO:0006352">
    <property type="term" value="P:DNA-templated transcription initiation"/>
    <property type="evidence" value="ECO:0007669"/>
    <property type="project" value="InterPro"/>
</dbReference>
<keyword evidence="5" id="KW-0804">Transcription</keyword>
<evidence type="ECO:0000256" key="1">
    <source>
        <dbReference type="ARBA" id="ARBA00010641"/>
    </source>
</evidence>
<keyword evidence="9" id="KW-1185">Reference proteome</keyword>
<dbReference type="SUPFAM" id="SSF88946">
    <property type="entry name" value="Sigma2 domain of RNA polymerase sigma factors"/>
    <property type="match status" value="1"/>
</dbReference>
<sequence length="143" mass="16283">MRSEALEDGVQQVRVKLLEQERTRGGLRHRGAWLATVAGRVALDAHRARQHERGLAERIRHRDPPAVSDQGRSAEQRELALVVAQALEGLDMEVRRLVVLRFYADLSVRQIAEQLDVPEGTVKSRLHAAMRSLRQRLRETEVV</sequence>
<keyword evidence="4" id="KW-0238">DNA-binding</keyword>
<dbReference type="Pfam" id="PF04545">
    <property type="entry name" value="Sigma70_r4"/>
    <property type="match status" value="1"/>
</dbReference>
<dbReference type="GO" id="GO:0003677">
    <property type="term" value="F:DNA binding"/>
    <property type="evidence" value="ECO:0007669"/>
    <property type="project" value="UniProtKB-KW"/>
</dbReference>
<dbReference type="GO" id="GO:0016987">
    <property type="term" value="F:sigma factor activity"/>
    <property type="evidence" value="ECO:0007669"/>
    <property type="project" value="UniProtKB-KW"/>
</dbReference>
<proteinExistence type="inferred from homology"/>
<dbReference type="AlphaFoldDB" id="A0A7M2SZI2"/>
<dbReference type="PANTHER" id="PTHR43133:SF52">
    <property type="entry name" value="ECF RNA POLYMERASE SIGMA FACTOR SIGL"/>
    <property type="match status" value="1"/>
</dbReference>
<dbReference type="PANTHER" id="PTHR43133">
    <property type="entry name" value="RNA POLYMERASE ECF-TYPE SIGMA FACTO"/>
    <property type="match status" value="1"/>
</dbReference>
<comment type="similarity">
    <text evidence="1">Belongs to the sigma-70 factor family. ECF subfamily.</text>
</comment>
<feature type="domain" description="RNA polymerase sigma-70 region 4" evidence="7">
    <location>
        <begin position="86"/>
        <end position="135"/>
    </location>
</feature>
<dbReference type="Gene3D" id="1.10.1740.10">
    <property type="match status" value="1"/>
</dbReference>
<dbReference type="EMBL" id="CP063373">
    <property type="protein sequence ID" value="QOV41279.1"/>
    <property type="molecule type" value="Genomic_DNA"/>
</dbReference>
<dbReference type="InterPro" id="IPR014284">
    <property type="entry name" value="RNA_pol_sigma-70_dom"/>
</dbReference>
<dbReference type="Gene3D" id="1.10.10.10">
    <property type="entry name" value="Winged helix-like DNA-binding domain superfamily/Winged helix DNA-binding domain"/>
    <property type="match status" value="1"/>
</dbReference>
<evidence type="ECO:0000313" key="8">
    <source>
        <dbReference type="EMBL" id="QOV41279.1"/>
    </source>
</evidence>
<evidence type="ECO:0000256" key="5">
    <source>
        <dbReference type="ARBA" id="ARBA00023163"/>
    </source>
</evidence>
<evidence type="ECO:0000259" key="7">
    <source>
        <dbReference type="Pfam" id="PF04545"/>
    </source>
</evidence>
<dbReference type="KEGG" id="sfeu:IM697_24630"/>
<dbReference type="InterPro" id="IPR007630">
    <property type="entry name" value="RNA_pol_sigma70_r4"/>
</dbReference>
<dbReference type="NCBIfam" id="TIGR02937">
    <property type="entry name" value="sigma70-ECF"/>
    <property type="match status" value="1"/>
</dbReference>
<evidence type="ECO:0000256" key="2">
    <source>
        <dbReference type="ARBA" id="ARBA00023015"/>
    </source>
</evidence>
<dbReference type="InterPro" id="IPR013325">
    <property type="entry name" value="RNA_pol_sigma_r2"/>
</dbReference>
<feature type="compositionally biased region" description="Basic and acidic residues" evidence="6">
    <location>
        <begin position="52"/>
        <end position="64"/>
    </location>
</feature>
<keyword evidence="2" id="KW-0805">Transcription regulation</keyword>
<evidence type="ECO:0000256" key="4">
    <source>
        <dbReference type="ARBA" id="ARBA00023125"/>
    </source>
</evidence>
<evidence type="ECO:0000256" key="3">
    <source>
        <dbReference type="ARBA" id="ARBA00023082"/>
    </source>
</evidence>
<dbReference type="SUPFAM" id="SSF88659">
    <property type="entry name" value="Sigma3 and sigma4 domains of RNA polymerase sigma factors"/>
    <property type="match status" value="1"/>
</dbReference>
<dbReference type="CDD" id="cd06171">
    <property type="entry name" value="Sigma70_r4"/>
    <property type="match status" value="1"/>
</dbReference>
<gene>
    <name evidence="8" type="ORF">IM697_24630</name>
</gene>
<evidence type="ECO:0000256" key="6">
    <source>
        <dbReference type="SAM" id="MobiDB-lite"/>
    </source>
</evidence>
<organism evidence="8 9">
    <name type="scientific">Streptomyces ferrugineus</name>
    <dbReference type="NCBI Taxonomy" id="1413221"/>
    <lineage>
        <taxon>Bacteria</taxon>
        <taxon>Bacillati</taxon>
        <taxon>Actinomycetota</taxon>
        <taxon>Actinomycetes</taxon>
        <taxon>Kitasatosporales</taxon>
        <taxon>Streptomycetaceae</taxon>
        <taxon>Streptomyces</taxon>
    </lineage>
</organism>